<dbReference type="Proteomes" id="UP000235803">
    <property type="component" value="Unassembled WGS sequence"/>
</dbReference>
<dbReference type="AlphaFoldDB" id="A0A2N7TUR4"/>
<evidence type="ECO:0000313" key="2">
    <source>
        <dbReference type="Proteomes" id="UP000235803"/>
    </source>
</evidence>
<protein>
    <submittedName>
        <fullName evidence="1">Oxidoreductase</fullName>
    </submittedName>
</protein>
<dbReference type="EMBL" id="PNRF01000048">
    <property type="protein sequence ID" value="PMR71942.1"/>
    <property type="molecule type" value="Genomic_DNA"/>
</dbReference>
<name>A0A2N7TUR4_9GAMM</name>
<reference evidence="1 2" key="1">
    <citation type="submission" date="2018-01" db="EMBL/GenBank/DDBJ databases">
        <title>Halomonas endophytica sp. nov., isolated from storage liquid in the stems of Populus euphratica.</title>
        <authorList>
            <person name="Chen C."/>
        </authorList>
    </citation>
    <scope>NUCLEOTIDE SEQUENCE [LARGE SCALE GENOMIC DNA]</scope>
    <source>
        <strain evidence="1 2">MC28</strain>
    </source>
</reference>
<proteinExistence type="predicted"/>
<sequence>PIKAAGSEPIVIAEVIFRAASDDAAYTTGAEWLADGGFMLGPVEPS</sequence>
<gene>
    <name evidence="1" type="ORF">C1H69_22390</name>
</gene>
<evidence type="ECO:0000313" key="1">
    <source>
        <dbReference type="EMBL" id="PMR71942.1"/>
    </source>
</evidence>
<organism evidence="1 2">
    <name type="scientific">Billgrantia endophytica</name>
    <dbReference type="NCBI Taxonomy" id="2033802"/>
    <lineage>
        <taxon>Bacteria</taxon>
        <taxon>Pseudomonadati</taxon>
        <taxon>Pseudomonadota</taxon>
        <taxon>Gammaproteobacteria</taxon>
        <taxon>Oceanospirillales</taxon>
        <taxon>Halomonadaceae</taxon>
        <taxon>Billgrantia</taxon>
    </lineage>
</organism>
<keyword evidence="2" id="KW-1185">Reference proteome</keyword>
<comment type="caution">
    <text evidence="1">The sequence shown here is derived from an EMBL/GenBank/DDBJ whole genome shotgun (WGS) entry which is preliminary data.</text>
</comment>
<accession>A0A2N7TUR4</accession>
<feature type="non-terminal residue" evidence="1">
    <location>
        <position position="1"/>
    </location>
</feature>